<reference evidence="3" key="1">
    <citation type="submission" date="2021-02" db="EMBL/GenBank/DDBJ databases">
        <authorList>
            <person name="Nowell W R."/>
        </authorList>
    </citation>
    <scope>NUCLEOTIDE SEQUENCE</scope>
</reference>
<dbReference type="Pfam" id="PF05183">
    <property type="entry name" value="RdRP"/>
    <property type="match status" value="1"/>
</dbReference>
<organism evidence="3 6">
    <name type="scientific">Rotaria socialis</name>
    <dbReference type="NCBI Taxonomy" id="392032"/>
    <lineage>
        <taxon>Eukaryota</taxon>
        <taxon>Metazoa</taxon>
        <taxon>Spiralia</taxon>
        <taxon>Gnathifera</taxon>
        <taxon>Rotifera</taxon>
        <taxon>Eurotatoria</taxon>
        <taxon>Bdelloidea</taxon>
        <taxon>Philodinida</taxon>
        <taxon>Philodinidae</taxon>
        <taxon>Rotaria</taxon>
    </lineage>
</organism>
<sequence length="237" mass="26727">MIQFPASVPSTRITSDDIINYWLSLLGATSYGEIFNLHAIVVDKNKENYPKRTCQPLAIELADMFSAAIDSGKTGYEINKDRIKEIRKIVGSTYPDFLMKKPSYQSQSILGTLYRRAVDFKQMNSNSSEDHGTNSSKTSYTQADEGNFRFYVKVRTALNVDSYVIHQELHSVFGTNVPSKLIIEEWSDYYKKKNSTTRGSMESSILKSVEDIDEAHSLCNTSLQSSTTTTMCSDTNE</sequence>
<gene>
    <name evidence="3" type="ORF">GRG538_LOCUS25951</name>
    <name evidence="5" type="ORF">QYT958_LOCUS19084</name>
    <name evidence="4" type="ORF">TSG867_LOCUS31151</name>
</gene>
<keyword evidence="1" id="KW-0696">RNA-directed RNA polymerase</keyword>
<evidence type="ECO:0000313" key="3">
    <source>
        <dbReference type="EMBL" id="CAF3664218.1"/>
    </source>
</evidence>
<dbReference type="Proteomes" id="UP000663862">
    <property type="component" value="Unassembled WGS sequence"/>
</dbReference>
<dbReference type="EMBL" id="CAJOBQ010005515">
    <property type="protein sequence ID" value="CAF4657549.1"/>
    <property type="molecule type" value="Genomic_DNA"/>
</dbReference>
<dbReference type="Proteomes" id="UP000663872">
    <property type="component" value="Unassembled WGS sequence"/>
</dbReference>
<feature type="domain" description="RDRP core" evidence="2">
    <location>
        <begin position="12"/>
        <end position="116"/>
    </location>
</feature>
<evidence type="ECO:0000313" key="4">
    <source>
        <dbReference type="EMBL" id="CAF4657549.1"/>
    </source>
</evidence>
<evidence type="ECO:0000259" key="2">
    <source>
        <dbReference type="Pfam" id="PF05183"/>
    </source>
</evidence>
<keyword evidence="1" id="KW-0808">Transferase</keyword>
<dbReference type="PANTHER" id="PTHR23079">
    <property type="entry name" value="RNA-DEPENDENT RNA POLYMERASE"/>
    <property type="match status" value="1"/>
</dbReference>
<dbReference type="EC" id="2.7.7.48" evidence="1"/>
<dbReference type="Proteomes" id="UP000663848">
    <property type="component" value="Unassembled WGS sequence"/>
</dbReference>
<comment type="similarity">
    <text evidence="1">Belongs to the RdRP family.</text>
</comment>
<keyword evidence="1" id="KW-0694">RNA-binding</keyword>
<keyword evidence="1" id="KW-0548">Nucleotidyltransferase</keyword>
<dbReference type="InterPro" id="IPR007855">
    <property type="entry name" value="RDRP"/>
</dbReference>
<dbReference type="AlphaFoldDB" id="A0A818RYV1"/>
<dbReference type="PANTHER" id="PTHR23079:SF55">
    <property type="entry name" value="RNA-DIRECTED RNA POLYMERASE"/>
    <property type="match status" value="1"/>
</dbReference>
<evidence type="ECO:0000313" key="5">
    <source>
        <dbReference type="EMBL" id="CAF4722943.1"/>
    </source>
</evidence>
<dbReference type="GO" id="GO:0003723">
    <property type="term" value="F:RNA binding"/>
    <property type="evidence" value="ECO:0007669"/>
    <property type="project" value="UniProtKB-KW"/>
</dbReference>
<name>A0A818RYV1_9BILA</name>
<dbReference type="InterPro" id="IPR057596">
    <property type="entry name" value="RDRP_core"/>
</dbReference>
<dbReference type="GO" id="GO:0030422">
    <property type="term" value="P:siRNA processing"/>
    <property type="evidence" value="ECO:0007669"/>
    <property type="project" value="TreeGrafter"/>
</dbReference>
<comment type="catalytic activity">
    <reaction evidence="1">
        <text>RNA(n) + a ribonucleoside 5'-triphosphate = RNA(n+1) + diphosphate</text>
        <dbReference type="Rhea" id="RHEA:21248"/>
        <dbReference type="Rhea" id="RHEA-COMP:14527"/>
        <dbReference type="Rhea" id="RHEA-COMP:17342"/>
        <dbReference type="ChEBI" id="CHEBI:33019"/>
        <dbReference type="ChEBI" id="CHEBI:61557"/>
        <dbReference type="ChEBI" id="CHEBI:140395"/>
        <dbReference type="EC" id="2.7.7.48"/>
    </reaction>
</comment>
<evidence type="ECO:0000313" key="6">
    <source>
        <dbReference type="Proteomes" id="UP000663872"/>
    </source>
</evidence>
<dbReference type="GO" id="GO:0003968">
    <property type="term" value="F:RNA-directed RNA polymerase activity"/>
    <property type="evidence" value="ECO:0007669"/>
    <property type="project" value="UniProtKB-KW"/>
</dbReference>
<dbReference type="GO" id="GO:0031380">
    <property type="term" value="C:nuclear RNA-directed RNA polymerase complex"/>
    <property type="evidence" value="ECO:0007669"/>
    <property type="project" value="TreeGrafter"/>
</dbReference>
<accession>A0A818RYV1</accession>
<dbReference type="EMBL" id="CAJNYT010004445">
    <property type="protein sequence ID" value="CAF3664218.1"/>
    <property type="molecule type" value="Genomic_DNA"/>
</dbReference>
<proteinExistence type="inferred from homology"/>
<evidence type="ECO:0000256" key="1">
    <source>
        <dbReference type="RuleBase" id="RU363098"/>
    </source>
</evidence>
<comment type="caution">
    <text evidence="3">The sequence shown here is derived from an EMBL/GenBank/DDBJ whole genome shotgun (WGS) entry which is preliminary data.</text>
</comment>
<dbReference type="EMBL" id="CAJOBR010003095">
    <property type="protein sequence ID" value="CAF4722943.1"/>
    <property type="molecule type" value="Genomic_DNA"/>
</dbReference>
<protein>
    <recommendedName>
        <fullName evidence="1">RNA-dependent RNA polymerase</fullName>
        <ecNumber evidence="1">2.7.7.48</ecNumber>
    </recommendedName>
</protein>